<sequence>MTCEYPTVEILGSGVHRLSFADAIGFLERLIQGRDGVCHQVVVTGFHGLWEAHKDQYLYQILNGADLWVADGIAPVLLARLRQIRDITRIPGAELMEGYFERANRNGYRSFFYGDTVETLDELTRTLERRFPGHEICGTLSPPFRCLTPEEDDEIVEQINTSNSDVVWVGLGTPKQDKWIFEHKDRLNAPVAVGVGAAFRFHAGIVKRVPKVIGDMGLEWIWRLAMEPRKLWRRDIIAGPQFLLHAAMELLGLRRYGRDMSGYSAGKR</sequence>
<keyword evidence="2" id="KW-0808">Transferase</keyword>
<dbReference type="GO" id="GO:0016758">
    <property type="term" value="F:hexosyltransferase activity"/>
    <property type="evidence" value="ECO:0007669"/>
    <property type="project" value="TreeGrafter"/>
</dbReference>
<dbReference type="NCBIfam" id="TIGR00696">
    <property type="entry name" value="wecG_tagA_cpsF"/>
    <property type="match status" value="1"/>
</dbReference>
<evidence type="ECO:0000313" key="3">
    <source>
        <dbReference type="EMBL" id="MDI6451828.1"/>
    </source>
</evidence>
<dbReference type="Pfam" id="PF03808">
    <property type="entry name" value="Glyco_tran_WecG"/>
    <property type="match status" value="1"/>
</dbReference>
<accession>A0AAW6U9Q0</accession>
<evidence type="ECO:0000256" key="2">
    <source>
        <dbReference type="ARBA" id="ARBA00022679"/>
    </source>
</evidence>
<gene>
    <name evidence="3" type="ORF">QJ522_22395</name>
</gene>
<dbReference type="EMBL" id="JASCXX010000061">
    <property type="protein sequence ID" value="MDI6451828.1"/>
    <property type="molecule type" value="Genomic_DNA"/>
</dbReference>
<dbReference type="CDD" id="cd06533">
    <property type="entry name" value="Glyco_transf_WecG_TagA"/>
    <property type="match status" value="1"/>
</dbReference>
<dbReference type="PANTHER" id="PTHR34136">
    <property type="match status" value="1"/>
</dbReference>
<name>A0AAW6U9Q0_9BACT</name>
<keyword evidence="1" id="KW-0328">Glycosyltransferase</keyword>
<organism evidence="3 4">
    <name type="scientific">Anaerobaca lacustris</name>
    <dbReference type="NCBI Taxonomy" id="3044600"/>
    <lineage>
        <taxon>Bacteria</taxon>
        <taxon>Pseudomonadati</taxon>
        <taxon>Planctomycetota</taxon>
        <taxon>Phycisphaerae</taxon>
        <taxon>Sedimentisphaerales</taxon>
        <taxon>Anaerobacaceae</taxon>
        <taxon>Anaerobaca</taxon>
    </lineage>
</organism>
<dbReference type="PANTHER" id="PTHR34136:SF1">
    <property type="entry name" value="UDP-N-ACETYL-D-MANNOSAMINURONIC ACID TRANSFERASE"/>
    <property type="match status" value="1"/>
</dbReference>
<dbReference type="Proteomes" id="UP001431776">
    <property type="component" value="Unassembled WGS sequence"/>
</dbReference>
<protein>
    <submittedName>
        <fullName evidence="3">WecB/TagA/CpsF family glycosyltransferase</fullName>
    </submittedName>
</protein>
<keyword evidence="4" id="KW-1185">Reference proteome</keyword>
<evidence type="ECO:0000313" key="4">
    <source>
        <dbReference type="Proteomes" id="UP001431776"/>
    </source>
</evidence>
<dbReference type="AlphaFoldDB" id="A0AAW6U9Q0"/>
<comment type="caution">
    <text evidence="3">The sequence shown here is derived from an EMBL/GenBank/DDBJ whole genome shotgun (WGS) entry which is preliminary data.</text>
</comment>
<proteinExistence type="predicted"/>
<reference evidence="3" key="1">
    <citation type="submission" date="2023-05" db="EMBL/GenBank/DDBJ databases">
        <title>Anaerotaeda fermentans gen. nov., sp. nov., a novel anaerobic planctomycete of the new family within the order Sedimentisphaerales isolated from Taman Peninsula, Russia.</title>
        <authorList>
            <person name="Khomyakova M.A."/>
            <person name="Merkel A.Y."/>
            <person name="Slobodkin A.I."/>
        </authorList>
    </citation>
    <scope>NUCLEOTIDE SEQUENCE</scope>
    <source>
        <strain evidence="3">M17dextr</strain>
    </source>
</reference>
<dbReference type="InterPro" id="IPR004629">
    <property type="entry name" value="WecG_TagA_CpsF"/>
</dbReference>
<evidence type="ECO:0000256" key="1">
    <source>
        <dbReference type="ARBA" id="ARBA00022676"/>
    </source>
</evidence>
<dbReference type="RefSeq" id="WP_349247236.1">
    <property type="nucleotide sequence ID" value="NZ_JASCXX010000061.1"/>
</dbReference>